<accession>X1UYB9</accession>
<proteinExistence type="predicted"/>
<dbReference type="EMBL" id="BARW01028041">
    <property type="protein sequence ID" value="GAJ08572.1"/>
    <property type="molecule type" value="Genomic_DNA"/>
</dbReference>
<protein>
    <recommendedName>
        <fullName evidence="2">Transposase IS4-like domain-containing protein</fullName>
    </recommendedName>
</protein>
<sequence>PLRLPYVEYFSAFLRDTENRIFQGVRGSLVSRLIELKEIKGTHLTFDSSNIPVKIKKNNLKTSIQDRFNKNKRPKGDPESRLIIMVHFSKPFQKVIKYFWGYGNFVLSDALSELPITEKTKPANVVDSKVIIFQLELAKVKFDHNICGVIADTGLYSAKVLNFLICDLKAAPYIARNLTREKGHKTSPTSNWICLVEFKM</sequence>
<gene>
    <name evidence="1" type="ORF">S12H4_45363</name>
</gene>
<comment type="caution">
    <text evidence="1">The sequence shown here is derived from an EMBL/GenBank/DDBJ whole genome shotgun (WGS) entry which is preliminary data.</text>
</comment>
<organism evidence="1">
    <name type="scientific">marine sediment metagenome</name>
    <dbReference type="NCBI Taxonomy" id="412755"/>
    <lineage>
        <taxon>unclassified sequences</taxon>
        <taxon>metagenomes</taxon>
        <taxon>ecological metagenomes</taxon>
    </lineage>
</organism>
<feature type="non-terminal residue" evidence="1">
    <location>
        <position position="1"/>
    </location>
</feature>
<dbReference type="AlphaFoldDB" id="X1UYB9"/>
<reference evidence="1" key="1">
    <citation type="journal article" date="2014" name="Front. Microbiol.">
        <title>High frequency of phylogenetically diverse reductive dehalogenase-homologous genes in deep subseafloor sedimentary metagenomes.</title>
        <authorList>
            <person name="Kawai M."/>
            <person name="Futagami T."/>
            <person name="Toyoda A."/>
            <person name="Takaki Y."/>
            <person name="Nishi S."/>
            <person name="Hori S."/>
            <person name="Arai W."/>
            <person name="Tsubouchi T."/>
            <person name="Morono Y."/>
            <person name="Uchiyama I."/>
            <person name="Ito T."/>
            <person name="Fujiyama A."/>
            <person name="Inagaki F."/>
            <person name="Takami H."/>
        </authorList>
    </citation>
    <scope>NUCLEOTIDE SEQUENCE</scope>
    <source>
        <strain evidence="1">Expedition CK06-06</strain>
    </source>
</reference>
<evidence type="ECO:0008006" key="2">
    <source>
        <dbReference type="Google" id="ProtNLM"/>
    </source>
</evidence>
<evidence type="ECO:0000313" key="1">
    <source>
        <dbReference type="EMBL" id="GAJ08572.1"/>
    </source>
</evidence>
<name>X1UYB9_9ZZZZ</name>